<dbReference type="InterPro" id="IPR036095">
    <property type="entry name" value="PTS_EIIB-like_sf"/>
</dbReference>
<organism evidence="3 4">
    <name type="scientific">Propionispora vibrioides</name>
    <dbReference type="NCBI Taxonomy" id="112903"/>
    <lineage>
        <taxon>Bacteria</taxon>
        <taxon>Bacillati</taxon>
        <taxon>Bacillota</taxon>
        <taxon>Negativicutes</taxon>
        <taxon>Selenomonadales</taxon>
        <taxon>Sporomusaceae</taxon>
        <taxon>Propionispora</taxon>
    </lineage>
</organism>
<dbReference type="STRING" id="112903.SAMN04490178_1129"/>
<dbReference type="RefSeq" id="WP_091747008.1">
    <property type="nucleotide sequence ID" value="NZ_FODY01000012.1"/>
</dbReference>
<dbReference type="InterPro" id="IPR003501">
    <property type="entry name" value="PTS_EIIB_2/3"/>
</dbReference>
<name>A0A1H8VLV9_9FIRM</name>
<dbReference type="AlphaFoldDB" id="A0A1H8VLV9"/>
<gene>
    <name evidence="3" type="ORF">SAMN04490178_1129</name>
</gene>
<dbReference type="Pfam" id="PF02302">
    <property type="entry name" value="PTS_IIB"/>
    <property type="match status" value="1"/>
</dbReference>
<dbReference type="PROSITE" id="PS51099">
    <property type="entry name" value="PTS_EIIB_TYPE_2"/>
    <property type="match status" value="1"/>
</dbReference>
<dbReference type="GO" id="GO:0008982">
    <property type="term" value="F:protein-N(PI)-phosphohistidine-sugar phosphotransferase activity"/>
    <property type="evidence" value="ECO:0007669"/>
    <property type="project" value="InterPro"/>
</dbReference>
<dbReference type="InterPro" id="IPR013011">
    <property type="entry name" value="PTS_EIIB_2"/>
</dbReference>
<evidence type="ECO:0000313" key="4">
    <source>
        <dbReference type="Proteomes" id="UP000198847"/>
    </source>
</evidence>
<dbReference type="SUPFAM" id="SSF52794">
    <property type="entry name" value="PTS system IIB component-like"/>
    <property type="match status" value="1"/>
</dbReference>
<dbReference type="Gene3D" id="3.40.50.2300">
    <property type="match status" value="1"/>
</dbReference>
<evidence type="ECO:0000256" key="1">
    <source>
        <dbReference type="ARBA" id="ARBA00022679"/>
    </source>
</evidence>
<keyword evidence="1" id="KW-0808">Transferase</keyword>
<dbReference type="EMBL" id="FODY01000012">
    <property type="protein sequence ID" value="SEP16425.1"/>
    <property type="molecule type" value="Genomic_DNA"/>
</dbReference>
<sequence length="98" mass="10641">MAIKKRIYICCGTGIATSTVIARKLNEVLKQYKITADVSQCKLTEVASRVRAVKPDLVISATQIPGGMENVPVLLGRAFLTGVNKQQLIEDVVAILEK</sequence>
<evidence type="ECO:0000259" key="2">
    <source>
        <dbReference type="PROSITE" id="PS51099"/>
    </source>
</evidence>
<protein>
    <submittedName>
        <fullName evidence="3">PTS system IIB component, Gat family</fullName>
    </submittedName>
</protein>
<reference evidence="3 4" key="1">
    <citation type="submission" date="2016-10" db="EMBL/GenBank/DDBJ databases">
        <authorList>
            <person name="de Groot N.N."/>
        </authorList>
    </citation>
    <scope>NUCLEOTIDE SEQUENCE [LARGE SCALE GENOMIC DNA]</scope>
    <source>
        <strain evidence="3 4">DSM 13305</strain>
    </source>
</reference>
<feature type="domain" description="PTS EIIB type-2" evidence="2">
    <location>
        <begin position="5"/>
        <end position="98"/>
    </location>
</feature>
<keyword evidence="4" id="KW-1185">Reference proteome</keyword>
<proteinExistence type="predicted"/>
<dbReference type="OrthoDB" id="6505030at2"/>
<accession>A0A1H8VLV9</accession>
<evidence type="ECO:0000313" key="3">
    <source>
        <dbReference type="EMBL" id="SEP16425.1"/>
    </source>
</evidence>
<dbReference type="GO" id="GO:0009401">
    <property type="term" value="P:phosphoenolpyruvate-dependent sugar phosphotransferase system"/>
    <property type="evidence" value="ECO:0007669"/>
    <property type="project" value="InterPro"/>
</dbReference>
<dbReference type="CDD" id="cd05566">
    <property type="entry name" value="PTS_IIB_galactitol"/>
    <property type="match status" value="1"/>
</dbReference>
<dbReference type="Proteomes" id="UP000198847">
    <property type="component" value="Unassembled WGS sequence"/>
</dbReference>